<name>A0A3E0X1T4_9GAMM</name>
<dbReference type="RefSeq" id="WP_116300461.1">
    <property type="nucleotide sequence ID" value="NZ_NFZV01000001.1"/>
</dbReference>
<dbReference type="AlphaFoldDB" id="A0A3E0X1T4"/>
<gene>
    <name evidence="2" type="ORF">CAL65_02080</name>
</gene>
<feature type="signal peptide" evidence="1">
    <location>
        <begin position="1"/>
        <end position="20"/>
    </location>
</feature>
<evidence type="ECO:0000313" key="3">
    <source>
        <dbReference type="Proteomes" id="UP000256763"/>
    </source>
</evidence>
<dbReference type="Gene3D" id="2.40.160.20">
    <property type="match status" value="1"/>
</dbReference>
<accession>A0A3E0X1T4</accession>
<proteinExistence type="predicted"/>
<sequence>MKKYLAVAAAMGFAPALVSAQVAHGGGAATMTGPVEGDREITLFGSGRSDVDFDNNTISVNGSFAQYLTDEWSLGVRQGIDYIDRPDESSIWQGSTALFTQWHFGAPDAMVRPFVGVNFGGFYGDNLTDTWAAGPEVGAKWYVQPQTFILTQVDYQFTFRNADDLDEDWDDGRFNYHIGVGYNF</sequence>
<feature type="chain" id="PRO_5017754403" evidence="1">
    <location>
        <begin position="21"/>
        <end position="184"/>
    </location>
</feature>
<dbReference type="SUPFAM" id="SSF56925">
    <property type="entry name" value="OMPA-like"/>
    <property type="match status" value="1"/>
</dbReference>
<dbReference type="Proteomes" id="UP000256763">
    <property type="component" value="Unassembled WGS sequence"/>
</dbReference>
<evidence type="ECO:0000256" key="1">
    <source>
        <dbReference type="SAM" id="SignalP"/>
    </source>
</evidence>
<protein>
    <submittedName>
        <fullName evidence="2">Uncharacterized protein</fullName>
    </submittedName>
</protein>
<reference evidence="3" key="1">
    <citation type="submission" date="2017-05" db="EMBL/GenBank/DDBJ databases">
        <authorList>
            <person name="Sharma S."/>
            <person name="Sidhu C."/>
            <person name="Pinnaka A.K."/>
        </authorList>
    </citation>
    <scope>NUCLEOTIDE SEQUENCE [LARGE SCALE GENOMIC DNA]</scope>
    <source>
        <strain evidence="3">AK93</strain>
    </source>
</reference>
<keyword evidence="1" id="KW-0732">Signal</keyword>
<dbReference type="EMBL" id="NFZW01000001">
    <property type="protein sequence ID" value="RFA39571.1"/>
    <property type="molecule type" value="Genomic_DNA"/>
</dbReference>
<dbReference type="OrthoDB" id="7359057at2"/>
<evidence type="ECO:0000313" key="2">
    <source>
        <dbReference type="EMBL" id="RFA39571.1"/>
    </source>
</evidence>
<organism evidence="2 3">
    <name type="scientific">Alkalilimnicola ehrlichii</name>
    <dbReference type="NCBI Taxonomy" id="351052"/>
    <lineage>
        <taxon>Bacteria</taxon>
        <taxon>Pseudomonadati</taxon>
        <taxon>Pseudomonadota</taxon>
        <taxon>Gammaproteobacteria</taxon>
        <taxon>Chromatiales</taxon>
        <taxon>Ectothiorhodospiraceae</taxon>
        <taxon>Alkalilimnicola</taxon>
    </lineage>
</organism>
<dbReference type="InterPro" id="IPR011250">
    <property type="entry name" value="OMP/PagP_B-barrel"/>
</dbReference>
<keyword evidence="3" id="KW-1185">Reference proteome</keyword>
<comment type="caution">
    <text evidence="2">The sequence shown here is derived from an EMBL/GenBank/DDBJ whole genome shotgun (WGS) entry which is preliminary data.</text>
</comment>